<sequence>MKSSHGKLEIQKQAGSPVHHLCQSQLTPSPPVTDQHQISIHSFGPPLISSATVITAFLSAPMNGIFNSPPVERLLQYVMKLYST</sequence>
<comment type="caution">
    <text evidence="2">The sequence shown here is derived from an EMBL/GenBank/DDBJ whole genome shotgun (WGS) entry which is preliminary data.</text>
</comment>
<gene>
    <name evidence="2" type="ORF">E2C01_084891</name>
</gene>
<name>A0A5B7J8Y8_PORTR</name>
<accession>A0A5B7J8Y8</accession>
<dbReference type="EMBL" id="VSRR010082652">
    <property type="protein sequence ID" value="MPC89927.1"/>
    <property type="molecule type" value="Genomic_DNA"/>
</dbReference>
<feature type="compositionally biased region" description="Basic and acidic residues" evidence="1">
    <location>
        <begin position="1"/>
        <end position="10"/>
    </location>
</feature>
<dbReference type="Proteomes" id="UP000324222">
    <property type="component" value="Unassembled WGS sequence"/>
</dbReference>
<evidence type="ECO:0000313" key="3">
    <source>
        <dbReference type="Proteomes" id="UP000324222"/>
    </source>
</evidence>
<reference evidence="2 3" key="1">
    <citation type="submission" date="2019-05" db="EMBL/GenBank/DDBJ databases">
        <title>Another draft genome of Portunus trituberculatus and its Hox gene families provides insights of decapod evolution.</title>
        <authorList>
            <person name="Jeong J.-H."/>
            <person name="Song I."/>
            <person name="Kim S."/>
            <person name="Choi T."/>
            <person name="Kim D."/>
            <person name="Ryu S."/>
            <person name="Kim W."/>
        </authorList>
    </citation>
    <scope>NUCLEOTIDE SEQUENCE [LARGE SCALE GENOMIC DNA]</scope>
    <source>
        <tissue evidence="2">Muscle</tissue>
    </source>
</reference>
<keyword evidence="3" id="KW-1185">Reference proteome</keyword>
<organism evidence="2 3">
    <name type="scientific">Portunus trituberculatus</name>
    <name type="common">Swimming crab</name>
    <name type="synonym">Neptunus trituberculatus</name>
    <dbReference type="NCBI Taxonomy" id="210409"/>
    <lineage>
        <taxon>Eukaryota</taxon>
        <taxon>Metazoa</taxon>
        <taxon>Ecdysozoa</taxon>
        <taxon>Arthropoda</taxon>
        <taxon>Crustacea</taxon>
        <taxon>Multicrustacea</taxon>
        <taxon>Malacostraca</taxon>
        <taxon>Eumalacostraca</taxon>
        <taxon>Eucarida</taxon>
        <taxon>Decapoda</taxon>
        <taxon>Pleocyemata</taxon>
        <taxon>Brachyura</taxon>
        <taxon>Eubrachyura</taxon>
        <taxon>Portunoidea</taxon>
        <taxon>Portunidae</taxon>
        <taxon>Portuninae</taxon>
        <taxon>Portunus</taxon>
    </lineage>
</organism>
<feature type="compositionally biased region" description="Polar residues" evidence="1">
    <location>
        <begin position="22"/>
        <end position="35"/>
    </location>
</feature>
<proteinExistence type="predicted"/>
<evidence type="ECO:0000256" key="1">
    <source>
        <dbReference type="SAM" id="MobiDB-lite"/>
    </source>
</evidence>
<dbReference type="AlphaFoldDB" id="A0A5B7J8Y8"/>
<feature type="region of interest" description="Disordered" evidence="1">
    <location>
        <begin position="1"/>
        <end position="35"/>
    </location>
</feature>
<evidence type="ECO:0000313" key="2">
    <source>
        <dbReference type="EMBL" id="MPC89927.1"/>
    </source>
</evidence>
<protein>
    <submittedName>
        <fullName evidence="2">Uncharacterized protein</fullName>
    </submittedName>
</protein>